<accession>A0ABT3HEJ9</accession>
<dbReference type="InterPro" id="IPR005123">
    <property type="entry name" value="Oxoglu/Fe-dep_dioxygenase_dom"/>
</dbReference>
<dbReference type="PROSITE" id="PS51471">
    <property type="entry name" value="FE2OG_OXY"/>
    <property type="match status" value="1"/>
</dbReference>
<dbReference type="Proteomes" id="UP001209755">
    <property type="component" value="Unassembled WGS sequence"/>
</dbReference>
<sequence length="205" mass="23450">MLNYHLIRSVQAATEPFRYFAVPQALPETALCRVQADFPMIRNAGIFPLSELSYGPAFAELIEEIRSPELEEILSEKFEVDLSGKPIMITVRGRCRATDGKIHTDTESKVVTCLLYLNEPWEESGGRLRLLRNHDDIDDAIVEIPPNGGTLVAFRRSENSYHGHKPYEGRRRYIMFNWISSEAAMNRELARHRMSAALKRLNPFS</sequence>
<dbReference type="RefSeq" id="WP_264602426.1">
    <property type="nucleotide sequence ID" value="NZ_JAOQNS010000009.1"/>
</dbReference>
<keyword evidence="1" id="KW-0408">Iron</keyword>
<name>A0ABT3HEJ9_9HYPH</name>
<protein>
    <recommendedName>
        <fullName evidence="2">Fe2OG dioxygenase domain-containing protein</fullName>
    </recommendedName>
</protein>
<evidence type="ECO:0000259" key="2">
    <source>
        <dbReference type="PROSITE" id="PS51471"/>
    </source>
</evidence>
<keyword evidence="1" id="KW-0560">Oxidoreductase</keyword>
<gene>
    <name evidence="3" type="ORF">M2319_003175</name>
</gene>
<dbReference type="Gene3D" id="2.60.120.620">
    <property type="entry name" value="q2cbj1_9rhob like domain"/>
    <property type="match status" value="1"/>
</dbReference>
<keyword evidence="1" id="KW-0479">Metal-binding</keyword>
<evidence type="ECO:0000313" key="4">
    <source>
        <dbReference type="Proteomes" id="UP001209755"/>
    </source>
</evidence>
<evidence type="ECO:0000313" key="3">
    <source>
        <dbReference type="EMBL" id="MCW2308826.1"/>
    </source>
</evidence>
<reference evidence="4" key="1">
    <citation type="submission" date="2023-07" db="EMBL/GenBank/DDBJ databases">
        <title>Genome sequencing of Purple Non-Sulfur Bacteria from various extreme environments.</title>
        <authorList>
            <person name="Mayer M."/>
        </authorList>
    </citation>
    <scope>NUCLEOTIDE SEQUENCE [LARGE SCALE GENOMIC DNA]</scope>
    <source>
        <strain evidence="4">DSM 17935</strain>
    </source>
</reference>
<evidence type="ECO:0000256" key="1">
    <source>
        <dbReference type="RuleBase" id="RU003682"/>
    </source>
</evidence>
<proteinExistence type="inferred from homology"/>
<dbReference type="Pfam" id="PF13640">
    <property type="entry name" value="2OG-FeII_Oxy_3"/>
    <property type="match status" value="1"/>
</dbReference>
<dbReference type="EMBL" id="JAOQNS010000009">
    <property type="protein sequence ID" value="MCW2308826.1"/>
    <property type="molecule type" value="Genomic_DNA"/>
</dbReference>
<comment type="similarity">
    <text evidence="1">Belongs to the iron/ascorbate-dependent oxidoreductase family.</text>
</comment>
<keyword evidence="4" id="KW-1185">Reference proteome</keyword>
<dbReference type="InterPro" id="IPR044862">
    <property type="entry name" value="Pro_4_hyd_alph_FE2OG_OXY"/>
</dbReference>
<comment type="caution">
    <text evidence="3">The sequence shown here is derived from an EMBL/GenBank/DDBJ whole genome shotgun (WGS) entry which is preliminary data.</text>
</comment>
<feature type="domain" description="Fe2OG dioxygenase" evidence="2">
    <location>
        <begin position="77"/>
        <end position="181"/>
    </location>
</feature>
<organism evidence="3 4">
    <name type="scientific">Rhodobium gokarnense</name>
    <dbReference type="NCBI Taxonomy" id="364296"/>
    <lineage>
        <taxon>Bacteria</taxon>
        <taxon>Pseudomonadati</taxon>
        <taxon>Pseudomonadota</taxon>
        <taxon>Alphaproteobacteria</taxon>
        <taxon>Hyphomicrobiales</taxon>
        <taxon>Rhodobiaceae</taxon>
        <taxon>Rhodobium</taxon>
    </lineage>
</organism>